<gene>
    <name evidence="3" type="ORF">CVT24_012851</name>
</gene>
<dbReference type="Pfam" id="PF18758">
    <property type="entry name" value="KDZ"/>
    <property type="match status" value="1"/>
</dbReference>
<keyword evidence="4" id="KW-1185">Reference proteome</keyword>
<dbReference type="Pfam" id="PF18803">
    <property type="entry name" value="CxC2"/>
    <property type="match status" value="1"/>
</dbReference>
<name>A0A409X0H2_9AGAR</name>
<sequence>MRGPSELPVDDDGPKRVRPKGQWNGDFFVKTSLRDLGARIQLGHKHGHPCARPEKSFNNEFWIIHTTGLHKVSLDFCGCAGSAKHYTQLLRRRLFPATVLQPQTAATFDVLDQFELLSYESKISGFEFYQAVVRLSCNDGLDNPRDRYAGWIRMVHEYCHLHMVVRAGRGHEPGGVEATKEGECAVLCPGCPQLGINMAPDWETSSKPYIHTQFLALDANFRLKRKEVSSEELDPGFDKGWSYFVENNKYRQHWSNYASEKEPKSSCSRHDAVNLSNTKGNLGHAASGVGKVCCARHNMTLPNSIGDLQVGERYCNIDYLFYKATTTMVKPVKRYIISYDIACQWSIHLQERLARLDTTYFLFDGTWISRFLVPKFHLPAHVSACRTRYSFNYTTGAGRTDGEAPERGWNETNPLAGSTREMGPGTRRDTINCHLGDHNWRKVVNMDEFLRRKLYIAALDMAEHEVEYQDVSATVPPNLLKEWIKEIDEYQTDSLVVANPFEEPDDGPTMSSIRRELAEKEAKRLAEGLDFALHDQITQSVFIDLGIKLESEQRAIKKESGDLWDHAQDRQKTKLQLNLNTLQRKIDGWLAFQRLYCPGVDRLRKQDLDAKGLKDVLACDFPLYLPSQINNRIPVDDELKADEVKLREGQAYDSLAKLRRELQTRAYLYNFTNQHTRGQGASTRAKNTIDVANNRITMVAQDYRVAFLALENLSNGEESWRGKLKPLLKEDVRHVSQAAAGESIGNQTISWIWKVQSAQPKEGDESNPQRKSTL</sequence>
<feature type="compositionally biased region" description="Basic and acidic residues" evidence="1">
    <location>
        <begin position="400"/>
        <end position="409"/>
    </location>
</feature>
<reference evidence="3 4" key="1">
    <citation type="journal article" date="2018" name="Evol. Lett.">
        <title>Horizontal gene cluster transfer increased hallucinogenic mushroom diversity.</title>
        <authorList>
            <person name="Reynolds H.T."/>
            <person name="Vijayakumar V."/>
            <person name="Gluck-Thaler E."/>
            <person name="Korotkin H.B."/>
            <person name="Matheny P.B."/>
            <person name="Slot J.C."/>
        </authorList>
    </citation>
    <scope>NUCLEOTIDE SEQUENCE [LARGE SCALE GENOMIC DNA]</scope>
    <source>
        <strain evidence="3 4">2629</strain>
    </source>
</reference>
<accession>A0A409X0H2</accession>
<dbReference type="EMBL" id="NHTK01004910">
    <property type="protein sequence ID" value="PPQ84273.1"/>
    <property type="molecule type" value="Genomic_DNA"/>
</dbReference>
<feature type="domain" description="CxC2-like cysteine cluster KDZ transposase-associated" evidence="2">
    <location>
        <begin position="33"/>
        <end position="138"/>
    </location>
</feature>
<dbReference type="AlphaFoldDB" id="A0A409X0H2"/>
<dbReference type="InterPro" id="IPR041457">
    <property type="entry name" value="CxC2_KDZ-assoc"/>
</dbReference>
<dbReference type="STRING" id="181874.A0A409X0H2"/>
<comment type="caution">
    <text evidence="3">The sequence shown here is derived from an EMBL/GenBank/DDBJ whole genome shotgun (WGS) entry which is preliminary data.</text>
</comment>
<dbReference type="OrthoDB" id="3261436at2759"/>
<feature type="region of interest" description="Disordered" evidence="1">
    <location>
        <begin position="1"/>
        <end position="21"/>
    </location>
</feature>
<organism evidence="3 4">
    <name type="scientific">Panaeolus cyanescens</name>
    <dbReference type="NCBI Taxonomy" id="181874"/>
    <lineage>
        <taxon>Eukaryota</taxon>
        <taxon>Fungi</taxon>
        <taxon>Dikarya</taxon>
        <taxon>Basidiomycota</taxon>
        <taxon>Agaricomycotina</taxon>
        <taxon>Agaricomycetes</taxon>
        <taxon>Agaricomycetidae</taxon>
        <taxon>Agaricales</taxon>
        <taxon>Agaricineae</taxon>
        <taxon>Galeropsidaceae</taxon>
        <taxon>Panaeolus</taxon>
    </lineage>
</organism>
<evidence type="ECO:0000259" key="2">
    <source>
        <dbReference type="Pfam" id="PF18803"/>
    </source>
</evidence>
<feature type="region of interest" description="Disordered" evidence="1">
    <location>
        <begin position="400"/>
        <end position="427"/>
    </location>
</feature>
<protein>
    <recommendedName>
        <fullName evidence="2">CxC2-like cysteine cluster KDZ transposase-associated domain-containing protein</fullName>
    </recommendedName>
</protein>
<dbReference type="Proteomes" id="UP000284842">
    <property type="component" value="Unassembled WGS sequence"/>
</dbReference>
<dbReference type="InterPro" id="IPR040521">
    <property type="entry name" value="KDZ"/>
</dbReference>
<dbReference type="PANTHER" id="PTHR33096:SF1">
    <property type="entry name" value="CXC1-LIKE CYSTEINE CLUSTER ASSOCIATED WITH KDZ TRANSPOSASES DOMAIN-CONTAINING PROTEIN"/>
    <property type="match status" value="1"/>
</dbReference>
<dbReference type="InParanoid" id="A0A409X0H2"/>
<evidence type="ECO:0000313" key="3">
    <source>
        <dbReference type="EMBL" id="PPQ84273.1"/>
    </source>
</evidence>
<evidence type="ECO:0000313" key="4">
    <source>
        <dbReference type="Proteomes" id="UP000284842"/>
    </source>
</evidence>
<evidence type="ECO:0000256" key="1">
    <source>
        <dbReference type="SAM" id="MobiDB-lite"/>
    </source>
</evidence>
<dbReference type="PANTHER" id="PTHR33096">
    <property type="entry name" value="CXC2 DOMAIN-CONTAINING PROTEIN"/>
    <property type="match status" value="1"/>
</dbReference>
<proteinExistence type="predicted"/>